<organism evidence="2 3">
    <name type="scientific">Methylomonas subterranea</name>
    <dbReference type="NCBI Taxonomy" id="2952225"/>
    <lineage>
        <taxon>Bacteria</taxon>
        <taxon>Pseudomonadati</taxon>
        <taxon>Pseudomonadota</taxon>
        <taxon>Gammaproteobacteria</taxon>
        <taxon>Methylococcales</taxon>
        <taxon>Methylococcaceae</taxon>
        <taxon>Methylomonas</taxon>
    </lineage>
</organism>
<reference evidence="2 3" key="1">
    <citation type="submission" date="2022-07" db="EMBL/GenBank/DDBJ databases">
        <title>Methylomonas rivi sp. nov., Methylomonas rosea sp. nov., Methylomonas aureus sp. nov. and Methylomonas subterranea sp. nov., four novel methanotrophs isolated from a freshwater creek and the deep terrestrial subsurface.</title>
        <authorList>
            <person name="Abin C."/>
            <person name="Sankaranarayanan K."/>
            <person name="Garner C."/>
            <person name="Sindelar R."/>
            <person name="Kotary K."/>
            <person name="Garner R."/>
            <person name="Barclay S."/>
            <person name="Lawson P."/>
            <person name="Krumholz L."/>
        </authorList>
    </citation>
    <scope>NUCLEOTIDE SEQUENCE [LARGE SCALE GENOMIC DNA]</scope>
    <source>
        <strain evidence="2 3">SURF-2</strain>
    </source>
</reference>
<dbReference type="Gene3D" id="1.10.1200.10">
    <property type="entry name" value="ACP-like"/>
    <property type="match status" value="1"/>
</dbReference>
<comment type="caution">
    <text evidence="2">The sequence shown here is derived from an EMBL/GenBank/DDBJ whole genome shotgun (WGS) entry which is preliminary data.</text>
</comment>
<dbReference type="EMBL" id="JANIBJ010000004">
    <property type="protein sequence ID" value="MCQ8103107.1"/>
    <property type="molecule type" value="Genomic_DNA"/>
</dbReference>
<dbReference type="PROSITE" id="PS50075">
    <property type="entry name" value="CARRIER"/>
    <property type="match status" value="1"/>
</dbReference>
<evidence type="ECO:0000259" key="1">
    <source>
        <dbReference type="PROSITE" id="PS50075"/>
    </source>
</evidence>
<dbReference type="RefSeq" id="WP_256600776.1">
    <property type="nucleotide sequence ID" value="NZ_JANIBJ010000004.1"/>
</dbReference>
<dbReference type="SUPFAM" id="SSF47336">
    <property type="entry name" value="ACP-like"/>
    <property type="match status" value="1"/>
</dbReference>
<sequence length="81" mass="8867">MSVTDQVKEILISILQIKDSSANFAMDMPLLGAIPEFDSMAVVSIITAFEDRFGFAVDDDEIDASVFETFGSLVAFVENKL</sequence>
<dbReference type="Proteomes" id="UP001524499">
    <property type="component" value="Unassembled WGS sequence"/>
</dbReference>
<name>A0ABT1TCB3_9GAMM</name>
<dbReference type="InterPro" id="IPR036736">
    <property type="entry name" value="ACP-like_sf"/>
</dbReference>
<proteinExistence type="predicted"/>
<protein>
    <submittedName>
        <fullName evidence="2">Acyl carrier protein</fullName>
    </submittedName>
</protein>
<dbReference type="InterPro" id="IPR009081">
    <property type="entry name" value="PP-bd_ACP"/>
</dbReference>
<evidence type="ECO:0000313" key="2">
    <source>
        <dbReference type="EMBL" id="MCQ8103107.1"/>
    </source>
</evidence>
<dbReference type="Pfam" id="PF00550">
    <property type="entry name" value="PP-binding"/>
    <property type="match status" value="1"/>
</dbReference>
<feature type="domain" description="Carrier" evidence="1">
    <location>
        <begin position="1"/>
        <end position="81"/>
    </location>
</feature>
<gene>
    <name evidence="2" type="ORF">NP590_03215</name>
</gene>
<evidence type="ECO:0000313" key="3">
    <source>
        <dbReference type="Proteomes" id="UP001524499"/>
    </source>
</evidence>
<keyword evidence="3" id="KW-1185">Reference proteome</keyword>
<accession>A0ABT1TCB3</accession>